<protein>
    <recommendedName>
        <fullName evidence="3">Phage protein U</fullName>
    </recommendedName>
</protein>
<dbReference type="InterPro" id="IPR009734">
    <property type="entry name" value="Myoviridae_GpU"/>
</dbReference>
<name>A0A822N5R6_9VIBR</name>
<dbReference type="GeneID" id="93902529"/>
<evidence type="ECO:0000313" key="2">
    <source>
        <dbReference type="Proteomes" id="UP000049495"/>
    </source>
</evidence>
<sequence>MTEQTTNYSQWGGFGDLVFKGRFTPNKISDSRTFKINKQDLINGYPAHQNMGEDEHTALLDLTFNNHFVDITKMTKRLELMGENGVPRALVVGSVVHRQFCIRKITRTNIQTLPSGVVTSVDYQLDIVEVRS</sequence>
<gene>
    <name evidence="1" type="ORF">VCR5J5_750048</name>
</gene>
<proteinExistence type="predicted"/>
<reference evidence="2" key="1">
    <citation type="submission" date="2014-06" db="EMBL/GenBank/DDBJ databases">
        <authorList>
            <person name="Le Roux Frederique"/>
        </authorList>
    </citation>
    <scope>NUCLEOTIDE SEQUENCE [LARGE SCALE GENOMIC DNA]</scope>
    <source>
        <strain evidence="2">J5-5</strain>
    </source>
</reference>
<dbReference type="Pfam" id="PF06995">
    <property type="entry name" value="Phage_P2_GpU"/>
    <property type="match status" value="1"/>
</dbReference>
<evidence type="ECO:0008006" key="3">
    <source>
        <dbReference type="Google" id="ProtNLM"/>
    </source>
</evidence>
<dbReference type="AlphaFoldDB" id="A0A822N5R6"/>
<accession>A0A822N5R6</accession>
<dbReference type="EMBL" id="CCJV01000139">
    <property type="protein sequence ID" value="CDT63739.1"/>
    <property type="molecule type" value="Genomic_DNA"/>
</dbReference>
<comment type="caution">
    <text evidence="1">The sequence shown here is derived from an EMBL/GenBank/DDBJ whole genome shotgun (WGS) entry which is preliminary data.</text>
</comment>
<organism evidence="1 2">
    <name type="scientific">Vibrio crassostreae</name>
    <dbReference type="NCBI Taxonomy" id="246167"/>
    <lineage>
        <taxon>Bacteria</taxon>
        <taxon>Pseudomonadati</taxon>
        <taxon>Pseudomonadota</taxon>
        <taxon>Gammaproteobacteria</taxon>
        <taxon>Vibrionales</taxon>
        <taxon>Vibrionaceae</taxon>
        <taxon>Vibrio</taxon>
    </lineage>
</organism>
<dbReference type="Proteomes" id="UP000049495">
    <property type="component" value="Unassembled WGS sequence"/>
</dbReference>
<evidence type="ECO:0000313" key="1">
    <source>
        <dbReference type="EMBL" id="CDT63739.1"/>
    </source>
</evidence>
<dbReference type="RefSeq" id="WP_048666293.1">
    <property type="nucleotide sequence ID" value="NZ_AP025477.1"/>
</dbReference>